<dbReference type="EMBL" id="CH473951">
    <property type="protein sequence ID" value="EDM02441.1"/>
    <property type="molecule type" value="Genomic_DNA"/>
</dbReference>
<proteinExistence type="predicted"/>
<dbReference type="Proteomes" id="UP000234681">
    <property type="component" value="Chromosome 15"/>
</dbReference>
<dbReference type="AlphaFoldDB" id="A6HU78"/>
<name>A6HU78_RAT</name>
<evidence type="ECO:0000313" key="1">
    <source>
        <dbReference type="EMBL" id="EDM02441.1"/>
    </source>
</evidence>
<evidence type="ECO:0000313" key="2">
    <source>
        <dbReference type="Proteomes" id="UP000234681"/>
    </source>
</evidence>
<gene>
    <name evidence="1" type="ORF">rCG_37146</name>
</gene>
<reference evidence="1 2" key="1">
    <citation type="submission" date="2005-07" db="EMBL/GenBank/DDBJ databases">
        <authorList>
            <person name="Mural R.J."/>
            <person name="Li P.W."/>
            <person name="Adams M.D."/>
            <person name="Amanatides P.G."/>
            <person name="Baden-Tillson H."/>
            <person name="Barnstead M."/>
            <person name="Chin S.H."/>
            <person name="Dew I."/>
            <person name="Evans C.A."/>
            <person name="Ferriera S."/>
            <person name="Flanigan M."/>
            <person name="Fosler C."/>
            <person name="Glodek A."/>
            <person name="Gu Z."/>
            <person name="Holt R.A."/>
            <person name="Jennings D."/>
            <person name="Kraft C.L."/>
            <person name="Lu F."/>
            <person name="Nguyen T."/>
            <person name="Nusskern D.R."/>
            <person name="Pfannkoch C.M."/>
            <person name="Sitter C."/>
            <person name="Sutton G.G."/>
            <person name="Venter J.C."/>
            <person name="Wang Z."/>
            <person name="Woodage T."/>
            <person name="Zheng X.H."/>
            <person name="Zhong F."/>
        </authorList>
    </citation>
    <scope>NUCLEOTIDE SEQUENCE [LARGE SCALE GENOMIC DNA]</scope>
    <source>
        <strain>BN</strain>
        <strain evidence="2">Sprague-Dawley</strain>
    </source>
</reference>
<accession>A6HU78</accession>
<protein>
    <submittedName>
        <fullName evidence="1">RCG37146, isoform CRA_c</fullName>
    </submittedName>
</protein>
<organism evidence="1 2">
    <name type="scientific">Rattus norvegicus</name>
    <name type="common">Rat</name>
    <dbReference type="NCBI Taxonomy" id="10116"/>
    <lineage>
        <taxon>Eukaryota</taxon>
        <taxon>Metazoa</taxon>
        <taxon>Chordata</taxon>
        <taxon>Craniata</taxon>
        <taxon>Vertebrata</taxon>
        <taxon>Euteleostomi</taxon>
        <taxon>Mammalia</taxon>
        <taxon>Eutheria</taxon>
        <taxon>Euarchontoglires</taxon>
        <taxon>Glires</taxon>
        <taxon>Rodentia</taxon>
        <taxon>Myomorpha</taxon>
        <taxon>Muroidea</taxon>
        <taxon>Muridae</taxon>
        <taxon>Murinae</taxon>
        <taxon>Rattus</taxon>
    </lineage>
</organism>
<sequence>MQLLSQQHSILTETPNTVLFATKVKFLMP</sequence>